<keyword evidence="3" id="KW-1185">Reference proteome</keyword>
<keyword evidence="1" id="KW-0812">Transmembrane</keyword>
<evidence type="ECO:0000313" key="3">
    <source>
        <dbReference type="Proteomes" id="UP000560131"/>
    </source>
</evidence>
<accession>A0ABR6N0H1</accession>
<evidence type="ECO:0000313" key="2">
    <source>
        <dbReference type="EMBL" id="MBB5724282.1"/>
    </source>
</evidence>
<feature type="transmembrane region" description="Helical" evidence="1">
    <location>
        <begin position="12"/>
        <end position="30"/>
    </location>
</feature>
<sequence>MADMTRRHPALRYAQLLLGGLLLLLAAVIAPLPGPGGVFPMAAGLVLILRNSARARSWFARGKRRWPRLGDIVDVALRRRSALRRRARDRAAAR</sequence>
<reference evidence="2 3" key="1">
    <citation type="submission" date="2020-08" db="EMBL/GenBank/DDBJ databases">
        <title>Genomic Encyclopedia of Type Strains, Phase IV (KMG-IV): sequencing the most valuable type-strain genomes for metagenomic binning, comparative biology and taxonomic classification.</title>
        <authorList>
            <person name="Goeker M."/>
        </authorList>
    </citation>
    <scope>NUCLEOTIDE SEQUENCE [LARGE SCALE GENOMIC DNA]</scope>
    <source>
        <strain evidence="2 3">DSM 101535</strain>
    </source>
</reference>
<evidence type="ECO:0008006" key="4">
    <source>
        <dbReference type="Google" id="ProtNLM"/>
    </source>
</evidence>
<keyword evidence="1" id="KW-0472">Membrane</keyword>
<keyword evidence="1" id="KW-1133">Transmembrane helix</keyword>
<dbReference type="Proteomes" id="UP000560131">
    <property type="component" value="Unassembled WGS sequence"/>
</dbReference>
<protein>
    <recommendedName>
        <fullName evidence="4">Transmembrane protein (PGPGW)</fullName>
    </recommendedName>
</protein>
<gene>
    <name evidence="2" type="ORF">FHS97_000182</name>
</gene>
<proteinExistence type="predicted"/>
<dbReference type="RefSeq" id="WP_246346357.1">
    <property type="nucleotide sequence ID" value="NZ_BAABAR010000002.1"/>
</dbReference>
<comment type="caution">
    <text evidence="2">The sequence shown here is derived from an EMBL/GenBank/DDBJ whole genome shotgun (WGS) entry which is preliminary data.</text>
</comment>
<organism evidence="2 3">
    <name type="scientific">Sphingomonas endophytica</name>
    <dbReference type="NCBI Taxonomy" id="869719"/>
    <lineage>
        <taxon>Bacteria</taxon>
        <taxon>Pseudomonadati</taxon>
        <taxon>Pseudomonadota</taxon>
        <taxon>Alphaproteobacteria</taxon>
        <taxon>Sphingomonadales</taxon>
        <taxon>Sphingomonadaceae</taxon>
        <taxon>Sphingomonas</taxon>
    </lineage>
</organism>
<feature type="transmembrane region" description="Helical" evidence="1">
    <location>
        <begin position="36"/>
        <end position="53"/>
    </location>
</feature>
<name>A0ABR6N0H1_9SPHN</name>
<dbReference type="EMBL" id="JACIJN010000001">
    <property type="protein sequence ID" value="MBB5724282.1"/>
    <property type="molecule type" value="Genomic_DNA"/>
</dbReference>
<evidence type="ECO:0000256" key="1">
    <source>
        <dbReference type="SAM" id="Phobius"/>
    </source>
</evidence>